<dbReference type="EMBL" id="LFTY01000002">
    <property type="protein sequence ID" value="KMW57739.1"/>
    <property type="molecule type" value="Genomic_DNA"/>
</dbReference>
<dbReference type="Pfam" id="PF13403">
    <property type="entry name" value="Hint_2"/>
    <property type="match status" value="1"/>
</dbReference>
<dbReference type="InterPro" id="IPR028992">
    <property type="entry name" value="Hedgehog/Intein_dom"/>
</dbReference>
<gene>
    <name evidence="2" type="ORF">AIOL_002706</name>
</gene>
<reference evidence="2 3" key="1">
    <citation type="submission" date="2015-06" db="EMBL/GenBank/DDBJ databases">
        <title>Draft genome sequence of an Alphaproteobacteria species associated to the Mediterranean sponge Oscarella lobularis.</title>
        <authorList>
            <person name="Jourda C."/>
            <person name="Santini S."/>
            <person name="Claverie J.-M."/>
        </authorList>
    </citation>
    <scope>NUCLEOTIDE SEQUENCE [LARGE SCALE GENOMIC DNA]</scope>
    <source>
        <strain evidence="2">IGS</strain>
    </source>
</reference>
<dbReference type="Proteomes" id="UP000037178">
    <property type="component" value="Unassembled WGS sequence"/>
</dbReference>
<feature type="domain" description="Hedgehog/Intein (Hint)" evidence="1">
    <location>
        <begin position="2"/>
        <end position="55"/>
    </location>
</feature>
<proteinExistence type="predicted"/>
<dbReference type="AlphaFoldDB" id="A0A0J9E7H4"/>
<evidence type="ECO:0000313" key="3">
    <source>
        <dbReference type="Proteomes" id="UP000037178"/>
    </source>
</evidence>
<dbReference type="STRING" id="1675527.AIOL_002706"/>
<evidence type="ECO:0000259" key="1">
    <source>
        <dbReference type="Pfam" id="PF13403"/>
    </source>
</evidence>
<organism evidence="2 3">
    <name type="scientific">Candidatus Rhodobacter oscarellae</name>
    <dbReference type="NCBI Taxonomy" id="1675527"/>
    <lineage>
        <taxon>Bacteria</taxon>
        <taxon>Pseudomonadati</taxon>
        <taxon>Pseudomonadota</taxon>
        <taxon>Alphaproteobacteria</taxon>
        <taxon>Rhodobacterales</taxon>
        <taxon>Rhodobacter group</taxon>
        <taxon>Rhodobacter</taxon>
    </lineage>
</organism>
<protein>
    <recommendedName>
        <fullName evidence="1">Hedgehog/Intein (Hint) domain-containing protein</fullName>
    </recommendedName>
</protein>
<accession>A0A0J9E7H4</accession>
<sequence>MKVPSRDLYVSPDHAVEIDGVLINAMALDNGTTITQVAKMPLDGFTYYHVETETAALRRAS</sequence>
<name>A0A0J9E7H4_9RHOB</name>
<comment type="caution">
    <text evidence="2">The sequence shown here is derived from an EMBL/GenBank/DDBJ whole genome shotgun (WGS) entry which is preliminary data.</text>
</comment>
<keyword evidence="3" id="KW-1185">Reference proteome</keyword>
<evidence type="ECO:0000313" key="2">
    <source>
        <dbReference type="EMBL" id="KMW57739.1"/>
    </source>
</evidence>
<dbReference type="PATRIC" id="fig|1675527.3.peg.2834"/>